<evidence type="ECO:0000256" key="6">
    <source>
        <dbReference type="ARBA" id="ARBA00023002"/>
    </source>
</evidence>
<dbReference type="PANTHER" id="PTHR10173">
    <property type="entry name" value="METHIONINE SULFOXIDE REDUCTASE"/>
    <property type="match status" value="1"/>
</dbReference>
<dbReference type="GO" id="GO:0033743">
    <property type="term" value="F:peptide-methionine (R)-S-oxide reductase activity"/>
    <property type="evidence" value="ECO:0007669"/>
    <property type="project" value="UniProtKB-EC"/>
</dbReference>
<comment type="caution">
    <text evidence="10">The sequence shown here is derived from an EMBL/GenBank/DDBJ whole genome shotgun (WGS) entry which is preliminary data.</text>
</comment>
<feature type="chain" id="PRO_5043279279" description="peptide-methionine (R)-S-oxide reductase" evidence="8">
    <location>
        <begin position="23"/>
        <end position="171"/>
    </location>
</feature>
<dbReference type="GeneID" id="56895444"/>
<evidence type="ECO:0000256" key="3">
    <source>
        <dbReference type="ARBA" id="ARBA00012499"/>
    </source>
</evidence>
<proteinExistence type="inferred from homology"/>
<dbReference type="EMBL" id="RWGX01000004">
    <property type="protein sequence ID" value="RVU87497.1"/>
    <property type="molecule type" value="Genomic_DNA"/>
</dbReference>
<dbReference type="GO" id="GO:0046872">
    <property type="term" value="F:metal ion binding"/>
    <property type="evidence" value="ECO:0007669"/>
    <property type="project" value="UniProtKB-KW"/>
</dbReference>
<protein>
    <recommendedName>
        <fullName evidence="3">peptide-methionine (R)-S-oxide reductase</fullName>
        <ecNumber evidence="3">1.8.4.12</ecNumber>
    </recommendedName>
</protein>
<evidence type="ECO:0000256" key="5">
    <source>
        <dbReference type="ARBA" id="ARBA00022833"/>
    </source>
</evidence>
<dbReference type="InterPro" id="IPR011057">
    <property type="entry name" value="Mss4-like_sf"/>
</dbReference>
<keyword evidence="6 10" id="KW-0560">Oxidoreductase</keyword>
<dbReference type="InterPro" id="IPR002579">
    <property type="entry name" value="Met_Sox_Rdtase_MsrB_dom"/>
</dbReference>
<dbReference type="GO" id="GO:0030091">
    <property type="term" value="P:protein repair"/>
    <property type="evidence" value="ECO:0007669"/>
    <property type="project" value="InterPro"/>
</dbReference>
<comment type="cofactor">
    <cofactor evidence="1">
        <name>Zn(2+)</name>
        <dbReference type="ChEBI" id="CHEBI:29105"/>
    </cofactor>
</comment>
<name>A0AA94F1M5_9FLAO</name>
<dbReference type="InterPro" id="IPR028427">
    <property type="entry name" value="Met_Sox_Rdtase_MsrB"/>
</dbReference>
<dbReference type="EC" id="1.8.4.12" evidence="3"/>
<dbReference type="Gene3D" id="2.170.150.20">
    <property type="entry name" value="Peptide methionine sulfoxide reductase"/>
    <property type="match status" value="1"/>
</dbReference>
<dbReference type="PANTHER" id="PTHR10173:SF52">
    <property type="entry name" value="METHIONINE-R-SULFOXIDE REDUCTASE B1"/>
    <property type="match status" value="1"/>
</dbReference>
<evidence type="ECO:0000256" key="7">
    <source>
        <dbReference type="ARBA" id="ARBA00048488"/>
    </source>
</evidence>
<evidence type="ECO:0000256" key="1">
    <source>
        <dbReference type="ARBA" id="ARBA00001947"/>
    </source>
</evidence>
<keyword evidence="4" id="KW-0479">Metal-binding</keyword>
<dbReference type="AlphaFoldDB" id="A0AA94F1M5"/>
<dbReference type="KEGG" id="fcv:AWN65_06600"/>
<keyword evidence="5" id="KW-0862">Zinc</keyword>
<sequence>MVRILKKGVLFLFLIALNYTNAQNGKIKNPYYSHTATNKLKLTDKEWKDILPENLYLVSRKADTEASFTGKYWNYTGKGTYYCAACGNTLFRSDAKFASSCGWPSFFEQVNKKSIVFRSDKSHGMDRIEALCGRCEGHLGHLFDDGPEPTGKRYCMNSIALDFEPDSKNKK</sequence>
<comment type="similarity">
    <text evidence="2">Belongs to the MsrB Met sulfoxide reductase family.</text>
</comment>
<reference evidence="10" key="1">
    <citation type="submission" date="2018-12" db="EMBL/GenBank/DDBJ databases">
        <title>Draft genome sequence of Flaovobacterium columnare BGFS27 isolated from channel catfish in Alabama.</title>
        <authorList>
            <person name="Cai W."/>
            <person name="Arias C."/>
        </authorList>
    </citation>
    <scope>NUCLEOTIDE SEQUENCE [LARGE SCALE GENOMIC DNA]</scope>
    <source>
        <strain evidence="10">BGFS27</strain>
    </source>
</reference>
<dbReference type="SUPFAM" id="SSF51316">
    <property type="entry name" value="Mss4-like"/>
    <property type="match status" value="1"/>
</dbReference>
<dbReference type="RefSeq" id="WP_060382444.1">
    <property type="nucleotide sequence ID" value="NZ_MTDB01000027.1"/>
</dbReference>
<gene>
    <name evidence="10" type="primary">msrB</name>
    <name evidence="10" type="ORF">EJB19_04455</name>
</gene>
<dbReference type="Pfam" id="PF01641">
    <property type="entry name" value="SelR"/>
    <property type="match status" value="1"/>
</dbReference>
<keyword evidence="8" id="KW-0732">Signal</keyword>
<dbReference type="FunFam" id="2.170.150.20:FF:000001">
    <property type="entry name" value="Peptide methionine sulfoxide reductase MsrB"/>
    <property type="match status" value="1"/>
</dbReference>
<feature type="signal peptide" evidence="8">
    <location>
        <begin position="1"/>
        <end position="22"/>
    </location>
</feature>
<dbReference type="GO" id="GO:0006979">
    <property type="term" value="P:response to oxidative stress"/>
    <property type="evidence" value="ECO:0007669"/>
    <property type="project" value="InterPro"/>
</dbReference>
<dbReference type="NCBIfam" id="TIGR00357">
    <property type="entry name" value="peptide-methionine (R)-S-oxide reductase MsrB"/>
    <property type="match status" value="1"/>
</dbReference>
<evidence type="ECO:0000259" key="9">
    <source>
        <dbReference type="PROSITE" id="PS51790"/>
    </source>
</evidence>
<evidence type="ECO:0000313" key="10">
    <source>
        <dbReference type="EMBL" id="RVU87497.1"/>
    </source>
</evidence>
<organism evidence="10">
    <name type="scientific">Flavobacterium columnare</name>
    <dbReference type="NCBI Taxonomy" id="996"/>
    <lineage>
        <taxon>Bacteria</taxon>
        <taxon>Pseudomonadati</taxon>
        <taxon>Bacteroidota</taxon>
        <taxon>Flavobacteriia</taxon>
        <taxon>Flavobacteriales</taxon>
        <taxon>Flavobacteriaceae</taxon>
        <taxon>Flavobacterium</taxon>
    </lineage>
</organism>
<dbReference type="GO" id="GO:0005737">
    <property type="term" value="C:cytoplasm"/>
    <property type="evidence" value="ECO:0007669"/>
    <property type="project" value="TreeGrafter"/>
</dbReference>
<comment type="catalytic activity">
    <reaction evidence="7">
        <text>L-methionyl-[protein] + [thioredoxin]-disulfide + H2O = L-methionyl-(R)-S-oxide-[protein] + [thioredoxin]-dithiol</text>
        <dbReference type="Rhea" id="RHEA:24164"/>
        <dbReference type="Rhea" id="RHEA-COMP:10698"/>
        <dbReference type="Rhea" id="RHEA-COMP:10700"/>
        <dbReference type="Rhea" id="RHEA-COMP:12313"/>
        <dbReference type="Rhea" id="RHEA-COMP:12314"/>
        <dbReference type="ChEBI" id="CHEBI:15377"/>
        <dbReference type="ChEBI" id="CHEBI:16044"/>
        <dbReference type="ChEBI" id="CHEBI:29950"/>
        <dbReference type="ChEBI" id="CHEBI:45764"/>
        <dbReference type="ChEBI" id="CHEBI:50058"/>
        <dbReference type="EC" id="1.8.4.12"/>
    </reaction>
</comment>
<dbReference type="PROSITE" id="PS51790">
    <property type="entry name" value="MSRB"/>
    <property type="match status" value="1"/>
</dbReference>
<accession>A0AA94F1M5</accession>
<evidence type="ECO:0000256" key="2">
    <source>
        <dbReference type="ARBA" id="ARBA00007174"/>
    </source>
</evidence>
<feature type="domain" description="MsrB" evidence="9">
    <location>
        <begin position="44"/>
        <end position="166"/>
    </location>
</feature>
<evidence type="ECO:0000256" key="8">
    <source>
        <dbReference type="SAM" id="SignalP"/>
    </source>
</evidence>
<evidence type="ECO:0000256" key="4">
    <source>
        <dbReference type="ARBA" id="ARBA00022723"/>
    </source>
</evidence>